<evidence type="ECO:0000256" key="1">
    <source>
        <dbReference type="SAM" id="Phobius"/>
    </source>
</evidence>
<dbReference type="InterPro" id="IPR037185">
    <property type="entry name" value="EmrE-like"/>
</dbReference>
<dbReference type="PANTHER" id="PTHR40761">
    <property type="entry name" value="CONSERVED INTEGRAL MEMBRANE ALANINE VALINE AND LEUCINE RICH PROTEIN-RELATED"/>
    <property type="match status" value="1"/>
</dbReference>
<reference evidence="2" key="1">
    <citation type="submission" date="2021-04" db="EMBL/GenBank/DDBJ databases">
        <title>Genome based classification of Actinospica acidithermotolerans sp. nov., an actinobacterium isolated from an Indonesian hot spring.</title>
        <authorList>
            <person name="Kusuma A.B."/>
            <person name="Putra K.E."/>
            <person name="Nafisah S."/>
            <person name="Loh J."/>
            <person name="Nouioui I."/>
            <person name="Goodfellow M."/>
        </authorList>
    </citation>
    <scope>NUCLEOTIDE SEQUENCE</scope>
    <source>
        <strain evidence="2">DSM 45618</strain>
    </source>
</reference>
<comment type="caution">
    <text evidence="2">The sequence shown here is derived from an EMBL/GenBank/DDBJ whole genome shotgun (WGS) entry which is preliminary data.</text>
</comment>
<dbReference type="EMBL" id="JAGSXH010000036">
    <property type="protein sequence ID" value="MBS2963870.1"/>
    <property type="molecule type" value="Genomic_DNA"/>
</dbReference>
<proteinExistence type="predicted"/>
<keyword evidence="3" id="KW-1185">Reference proteome</keyword>
<keyword evidence="1" id="KW-1133">Transmembrane helix</keyword>
<accession>A0A8J7WQW8</accession>
<feature type="transmembrane region" description="Helical" evidence="1">
    <location>
        <begin position="193"/>
        <end position="212"/>
    </location>
</feature>
<evidence type="ECO:0000313" key="3">
    <source>
        <dbReference type="Proteomes" id="UP000677913"/>
    </source>
</evidence>
<feature type="transmembrane region" description="Helical" evidence="1">
    <location>
        <begin position="6"/>
        <end position="27"/>
    </location>
</feature>
<feature type="transmembrane region" description="Helical" evidence="1">
    <location>
        <begin position="104"/>
        <end position="122"/>
    </location>
</feature>
<evidence type="ECO:0000313" key="2">
    <source>
        <dbReference type="EMBL" id="MBS2963870.1"/>
    </source>
</evidence>
<feature type="transmembrane region" description="Helical" evidence="1">
    <location>
        <begin position="219"/>
        <end position="241"/>
    </location>
</feature>
<dbReference type="SUPFAM" id="SSF103481">
    <property type="entry name" value="Multidrug resistance efflux transporter EmrE"/>
    <property type="match status" value="1"/>
</dbReference>
<keyword evidence="1" id="KW-0812">Transmembrane</keyword>
<feature type="transmembrane region" description="Helical" evidence="1">
    <location>
        <begin position="39"/>
        <end position="66"/>
    </location>
</feature>
<name>A0A8J7WQW8_9ACTN</name>
<feature type="transmembrane region" description="Helical" evidence="1">
    <location>
        <begin position="247"/>
        <end position="266"/>
    </location>
</feature>
<sequence length="298" mass="30521">MGWDLAAALAASLCYGIASVLQAVGARRVERSEQIDPRLLVRVLGSLPFLVGTGLDGIGLCFNLIALRNLTLFTVQALVNTNLAVTAVAAVLLLHARMERRDKLAVTAVIFGLVLLCLASGPEGRRGFDLGARYGLLIAAAALAASAIVVANVFKQVHPAVLGALAGFLFGCFGIAVRVIPSLALHRLVTDPAAYAAVIASVTGFMFFAGALQRGSVTATTAALVVGETTIPALVGLIALGDTARRGFAPLGVAGFVLAVGGALALSKYGELVEAKSADHATHVFPQTSNEAAERPGA</sequence>
<dbReference type="Proteomes" id="UP000677913">
    <property type="component" value="Unassembled WGS sequence"/>
</dbReference>
<dbReference type="RefSeq" id="WP_211467960.1">
    <property type="nucleotide sequence ID" value="NZ_JAGSXH010000036.1"/>
</dbReference>
<feature type="transmembrane region" description="Helical" evidence="1">
    <location>
        <begin position="72"/>
        <end position="92"/>
    </location>
</feature>
<feature type="transmembrane region" description="Helical" evidence="1">
    <location>
        <begin position="134"/>
        <end position="154"/>
    </location>
</feature>
<evidence type="ECO:0008006" key="4">
    <source>
        <dbReference type="Google" id="ProtNLM"/>
    </source>
</evidence>
<gene>
    <name evidence="2" type="ORF">KGA66_12500</name>
</gene>
<organism evidence="2 3">
    <name type="scientific">Actinocrinis puniceicyclus</name>
    <dbReference type="NCBI Taxonomy" id="977794"/>
    <lineage>
        <taxon>Bacteria</taxon>
        <taxon>Bacillati</taxon>
        <taxon>Actinomycetota</taxon>
        <taxon>Actinomycetes</taxon>
        <taxon>Catenulisporales</taxon>
        <taxon>Actinospicaceae</taxon>
        <taxon>Actinocrinis</taxon>
    </lineage>
</organism>
<protein>
    <recommendedName>
        <fullName evidence="4">Integral membrane protein</fullName>
    </recommendedName>
</protein>
<keyword evidence="1" id="KW-0472">Membrane</keyword>
<dbReference type="AlphaFoldDB" id="A0A8J7WQW8"/>
<dbReference type="PANTHER" id="PTHR40761:SF1">
    <property type="entry name" value="CONSERVED INTEGRAL MEMBRANE ALANINE VALINE AND LEUCINE RICH PROTEIN-RELATED"/>
    <property type="match status" value="1"/>
</dbReference>
<feature type="transmembrane region" description="Helical" evidence="1">
    <location>
        <begin position="161"/>
        <end position="181"/>
    </location>
</feature>